<dbReference type="PANTHER" id="PTHR32226">
    <property type="entry name" value="TELO2-INTERACTING PROTEIN 2"/>
    <property type="match status" value="1"/>
</dbReference>
<comment type="similarity">
    <text evidence="1">Belongs to the TTI2 family.</text>
</comment>
<dbReference type="InterPro" id="IPR016024">
    <property type="entry name" value="ARM-type_fold"/>
</dbReference>
<dbReference type="SUPFAM" id="SSF48371">
    <property type="entry name" value="ARM repeat"/>
    <property type="match status" value="1"/>
</dbReference>
<dbReference type="AlphaFoldDB" id="A0AAF0DLX0"/>
<dbReference type="GO" id="GO:0005634">
    <property type="term" value="C:nucleus"/>
    <property type="evidence" value="ECO:0007669"/>
    <property type="project" value="TreeGrafter"/>
</dbReference>
<reference evidence="3" key="1">
    <citation type="submission" date="2023-03" db="EMBL/GenBank/DDBJ databases">
        <title>Emydomyces testavorans Genome Sequence.</title>
        <authorList>
            <person name="Hoyer L."/>
        </authorList>
    </citation>
    <scope>NUCLEOTIDE SEQUENCE</scope>
    <source>
        <strain evidence="3">16-2883</strain>
    </source>
</reference>
<gene>
    <name evidence="3" type="ORF">PRK78_006699</name>
</gene>
<dbReference type="Proteomes" id="UP001219355">
    <property type="component" value="Chromosome 4"/>
</dbReference>
<evidence type="ECO:0000313" key="3">
    <source>
        <dbReference type="EMBL" id="WEW61209.1"/>
    </source>
</evidence>
<proteinExistence type="inferred from homology"/>
<evidence type="ECO:0000256" key="1">
    <source>
        <dbReference type="ARBA" id="ARBA00034736"/>
    </source>
</evidence>
<dbReference type="GO" id="GO:0110078">
    <property type="term" value="C:TTT Hsp90 cochaperone complex"/>
    <property type="evidence" value="ECO:0007669"/>
    <property type="project" value="InterPro"/>
</dbReference>
<sequence length="587" mass="66180">MDSYRSAARKWLEDADTDDSFPVDFKAPQNHYVTLRDVWDNIQIHEDPKTNLNVCENLLVARAFLENTEPEYVLSEDDKFAANALASWVAEVVLPSEEFEGAWEEAQLATGEARLEVFTRFKIARLKATLGLAVLEQLYKLTGFEQIENPVNVVAALAAFTNPQDPWTTTAASSSAQLLLRQYEEWSRCEHKSLVALSGDVLSRFVKPSFSRTKTPAITSAGRKDMHPVKPPKFDPGIFDKGAKPWKYKDVYVVTVLSWVIQQYKPSDQAMIEAQFPLLIPAILSLIDDESLPYKALGCKLLNQLLIPLENAKSDILKRTNLDSVFEDALTPCLLSLPTLTPEDQSIHLLQSAYPALFSIIRTRYPPSPPHKQYYHPTPSHRKTNEQESQSRTNALTRVLRHSIISSYHHTSSPRPSEDTYISSYPHPKLSTLLLNQLTTATSELGIHTVVHLQELIPILTSTLTNPFGTAYLPLLIAAAECTRQLLLSAWPRVWRWRGEVLAGLCGCWLHLIEDEDGIKRSREEQKAEKGSEELSKLKQVLKECVGILKIVLEENADLDGAGEKVDVAAEWRQLVDVDERLAELFY</sequence>
<accession>A0AAF0DLX0</accession>
<name>A0AAF0DLX0_9EURO</name>
<dbReference type="PANTHER" id="PTHR32226:SF2">
    <property type="entry name" value="TELO2-INTERACTING PROTEIN 2"/>
    <property type="match status" value="1"/>
</dbReference>
<feature type="region of interest" description="Disordered" evidence="2">
    <location>
        <begin position="368"/>
        <end position="393"/>
    </location>
</feature>
<dbReference type="EMBL" id="CP120630">
    <property type="protein sequence ID" value="WEW61209.1"/>
    <property type="molecule type" value="Genomic_DNA"/>
</dbReference>
<dbReference type="Pfam" id="PF10521">
    <property type="entry name" value="Tti2"/>
    <property type="match status" value="1"/>
</dbReference>
<dbReference type="InterPro" id="IPR018870">
    <property type="entry name" value="Tti2"/>
</dbReference>
<dbReference type="GO" id="GO:0005829">
    <property type="term" value="C:cytosol"/>
    <property type="evidence" value="ECO:0007669"/>
    <property type="project" value="TreeGrafter"/>
</dbReference>
<organism evidence="3 4">
    <name type="scientific">Emydomyces testavorans</name>
    <dbReference type="NCBI Taxonomy" id="2070801"/>
    <lineage>
        <taxon>Eukaryota</taxon>
        <taxon>Fungi</taxon>
        <taxon>Dikarya</taxon>
        <taxon>Ascomycota</taxon>
        <taxon>Pezizomycotina</taxon>
        <taxon>Eurotiomycetes</taxon>
        <taxon>Eurotiomycetidae</taxon>
        <taxon>Onygenales</taxon>
        <taxon>Nannizziopsiaceae</taxon>
        <taxon>Emydomyces</taxon>
    </lineage>
</organism>
<evidence type="ECO:0000256" key="2">
    <source>
        <dbReference type="SAM" id="MobiDB-lite"/>
    </source>
</evidence>
<evidence type="ECO:0000313" key="4">
    <source>
        <dbReference type="Proteomes" id="UP001219355"/>
    </source>
</evidence>
<protein>
    <submittedName>
        <fullName evidence="3">Uncharacterized protein</fullName>
    </submittedName>
</protein>
<keyword evidence="4" id="KW-1185">Reference proteome</keyword>